<sequence length="188" mass="20544">MSDAEQSILSSALTDLPDGMDTTFPQDSRSMRQINAPPAPRADRISHSPVAETPIEQLQVFMRQMEIRFAQQQRDTESRYEALLASRNHEAVNPQPTLVEQPSAHPVHHVPTGAPVNPFIDILKPEAKSSVAPYELPIAPPPGLAYVSPVVQTSSLPEQQTFPRTSSFPETYSAPAAAKSHTKVKASD</sequence>
<comment type="caution">
    <text evidence="1">The sequence shown here is derived from an EMBL/GenBank/DDBJ whole genome shotgun (WGS) entry which is preliminary data.</text>
</comment>
<reference evidence="1" key="1">
    <citation type="submission" date="2023-04" db="EMBL/GenBank/DDBJ databases">
        <title>Draft Genome sequencing of Naganishia species isolated from polar environments using Oxford Nanopore Technology.</title>
        <authorList>
            <person name="Leo P."/>
            <person name="Venkateswaran K."/>
        </authorList>
    </citation>
    <scope>NUCLEOTIDE SEQUENCE</scope>
    <source>
        <strain evidence="1">MNA-CCFEE 5261</strain>
    </source>
</reference>
<evidence type="ECO:0000313" key="2">
    <source>
        <dbReference type="Proteomes" id="UP001241377"/>
    </source>
</evidence>
<name>A0ACC2WIN3_9TREE</name>
<keyword evidence="2" id="KW-1185">Reference proteome</keyword>
<gene>
    <name evidence="1" type="ORF">QFC19_001558</name>
</gene>
<dbReference type="Proteomes" id="UP001241377">
    <property type="component" value="Unassembled WGS sequence"/>
</dbReference>
<organism evidence="1 2">
    <name type="scientific">Naganishia cerealis</name>
    <dbReference type="NCBI Taxonomy" id="610337"/>
    <lineage>
        <taxon>Eukaryota</taxon>
        <taxon>Fungi</taxon>
        <taxon>Dikarya</taxon>
        <taxon>Basidiomycota</taxon>
        <taxon>Agaricomycotina</taxon>
        <taxon>Tremellomycetes</taxon>
        <taxon>Filobasidiales</taxon>
        <taxon>Filobasidiaceae</taxon>
        <taxon>Naganishia</taxon>
    </lineage>
</organism>
<protein>
    <submittedName>
        <fullName evidence="1">Uncharacterized protein</fullName>
    </submittedName>
</protein>
<accession>A0ACC2WIN3</accession>
<dbReference type="EMBL" id="JASBWR010000012">
    <property type="protein sequence ID" value="KAJ9110432.1"/>
    <property type="molecule type" value="Genomic_DNA"/>
</dbReference>
<evidence type="ECO:0000313" key="1">
    <source>
        <dbReference type="EMBL" id="KAJ9110432.1"/>
    </source>
</evidence>
<proteinExistence type="predicted"/>